<dbReference type="Proteomes" id="UP000178880">
    <property type="component" value="Unassembled WGS sequence"/>
</dbReference>
<accession>A0A1G2CC78</accession>
<keyword evidence="1" id="KW-0472">Membrane</keyword>
<name>A0A1G2CC78_9BACT</name>
<organism evidence="2 3">
    <name type="scientific">Candidatus Liptonbacteria bacterium RIFCSPLOWO2_01_FULL_52_25</name>
    <dbReference type="NCBI Taxonomy" id="1798650"/>
    <lineage>
        <taxon>Bacteria</taxon>
        <taxon>Candidatus Liptoniibacteriota</taxon>
    </lineage>
</organism>
<evidence type="ECO:0000313" key="2">
    <source>
        <dbReference type="EMBL" id="OGY99003.1"/>
    </source>
</evidence>
<reference evidence="2 3" key="1">
    <citation type="journal article" date="2016" name="Nat. Commun.">
        <title>Thousands of microbial genomes shed light on interconnected biogeochemical processes in an aquifer system.</title>
        <authorList>
            <person name="Anantharaman K."/>
            <person name="Brown C.T."/>
            <person name="Hug L.A."/>
            <person name="Sharon I."/>
            <person name="Castelle C.J."/>
            <person name="Probst A.J."/>
            <person name="Thomas B.C."/>
            <person name="Singh A."/>
            <person name="Wilkins M.J."/>
            <person name="Karaoz U."/>
            <person name="Brodie E.L."/>
            <person name="Williams K.H."/>
            <person name="Hubbard S.S."/>
            <person name="Banfield J.F."/>
        </authorList>
    </citation>
    <scope>NUCLEOTIDE SEQUENCE [LARGE SCALE GENOMIC DNA]</scope>
</reference>
<evidence type="ECO:0000256" key="1">
    <source>
        <dbReference type="SAM" id="Phobius"/>
    </source>
</evidence>
<keyword evidence="1" id="KW-0812">Transmembrane</keyword>
<gene>
    <name evidence="2" type="ORF">A2945_04125</name>
</gene>
<feature type="transmembrane region" description="Helical" evidence="1">
    <location>
        <begin position="17"/>
        <end position="35"/>
    </location>
</feature>
<protein>
    <submittedName>
        <fullName evidence="2">Uncharacterized protein</fullName>
    </submittedName>
</protein>
<proteinExistence type="predicted"/>
<dbReference type="STRING" id="1798650.A2945_04125"/>
<evidence type="ECO:0000313" key="3">
    <source>
        <dbReference type="Proteomes" id="UP000178880"/>
    </source>
</evidence>
<keyword evidence="1" id="KW-1133">Transmembrane helix</keyword>
<comment type="caution">
    <text evidence="2">The sequence shown here is derived from an EMBL/GenBank/DDBJ whole genome shotgun (WGS) entry which is preliminary data.</text>
</comment>
<dbReference type="AlphaFoldDB" id="A0A1G2CC78"/>
<sequence>MAIVVEEGGNKTNMFRVLIWAGILVVVIVAIYYIFFVNPPLVDVVIPPNFVNIKPLGESALDANQTINGPAMSSLKQYVTVPEPDPSKAGRPNPFVPF</sequence>
<dbReference type="EMBL" id="MHLA01000025">
    <property type="protein sequence ID" value="OGY99003.1"/>
    <property type="molecule type" value="Genomic_DNA"/>
</dbReference>